<evidence type="ECO:0000313" key="1">
    <source>
        <dbReference type="EMBL" id="CAF4287910.1"/>
    </source>
</evidence>
<name>A0A820H1P2_9BILA</name>
<sequence length="68" mass="7436">QYVKTIGTNFNHIYPYRAVPNSLTTPTSLNTTTVSTTTTTTATTTMTLKDAKENPLAYVPIDIMLSIP</sequence>
<gene>
    <name evidence="1" type="ORF">OVN521_LOCUS30810</name>
</gene>
<keyword evidence="2" id="KW-1185">Reference proteome</keyword>
<organism evidence="1 2">
    <name type="scientific">Rotaria magnacalcarata</name>
    <dbReference type="NCBI Taxonomy" id="392030"/>
    <lineage>
        <taxon>Eukaryota</taxon>
        <taxon>Metazoa</taxon>
        <taxon>Spiralia</taxon>
        <taxon>Gnathifera</taxon>
        <taxon>Rotifera</taxon>
        <taxon>Eurotatoria</taxon>
        <taxon>Bdelloidea</taxon>
        <taxon>Philodinida</taxon>
        <taxon>Philodinidae</taxon>
        <taxon>Rotaria</taxon>
    </lineage>
</organism>
<proteinExistence type="predicted"/>
<dbReference type="AlphaFoldDB" id="A0A820H1P2"/>
<feature type="non-terminal residue" evidence="1">
    <location>
        <position position="68"/>
    </location>
</feature>
<evidence type="ECO:0000313" key="2">
    <source>
        <dbReference type="Proteomes" id="UP000663866"/>
    </source>
</evidence>
<comment type="caution">
    <text evidence="1">The sequence shown here is derived from an EMBL/GenBank/DDBJ whole genome shotgun (WGS) entry which is preliminary data.</text>
</comment>
<dbReference type="EMBL" id="CAJOBG010012217">
    <property type="protein sequence ID" value="CAF4287910.1"/>
    <property type="molecule type" value="Genomic_DNA"/>
</dbReference>
<feature type="non-terminal residue" evidence="1">
    <location>
        <position position="1"/>
    </location>
</feature>
<accession>A0A820H1P2</accession>
<reference evidence="1" key="1">
    <citation type="submission" date="2021-02" db="EMBL/GenBank/DDBJ databases">
        <authorList>
            <person name="Nowell W R."/>
        </authorList>
    </citation>
    <scope>NUCLEOTIDE SEQUENCE</scope>
</reference>
<protein>
    <submittedName>
        <fullName evidence="1">Uncharacterized protein</fullName>
    </submittedName>
</protein>
<dbReference type="Proteomes" id="UP000663866">
    <property type="component" value="Unassembled WGS sequence"/>
</dbReference>